<dbReference type="SUPFAM" id="SSF51998">
    <property type="entry name" value="PFL-like glycyl radical enzymes"/>
    <property type="match status" value="1"/>
</dbReference>
<dbReference type="CDD" id="cd02888">
    <property type="entry name" value="RNR_II_dimer"/>
    <property type="match status" value="1"/>
</dbReference>
<accession>A0A424W7I4</accession>
<evidence type="ECO:0000256" key="9">
    <source>
        <dbReference type="ARBA" id="ARBA00047754"/>
    </source>
</evidence>
<comment type="cofactor">
    <cofactor evidence="1 10">
        <name>adenosylcob(III)alamin</name>
        <dbReference type="ChEBI" id="CHEBI:18408"/>
    </cofactor>
</comment>
<dbReference type="Pfam" id="PF02867">
    <property type="entry name" value="Ribonuc_red_lgC"/>
    <property type="match status" value="1"/>
</dbReference>
<keyword evidence="7" id="KW-1015">Disulfide bond</keyword>
<reference evidence="12 13" key="1">
    <citation type="submission" date="2018-08" db="EMBL/GenBank/DDBJ databases">
        <title>Achromobacter xylosoxidans Genome sequencing and assembly.</title>
        <authorList>
            <person name="Wang R."/>
            <person name="Rensing C."/>
            <person name="Li Y."/>
        </authorList>
    </citation>
    <scope>NUCLEOTIDE SEQUENCE [LARGE SCALE GENOMIC DNA]</scope>
    <source>
        <strain evidence="12 13">GD003A</strain>
    </source>
</reference>
<dbReference type="InterPro" id="IPR050862">
    <property type="entry name" value="RdRp_reductase_class-2"/>
</dbReference>
<dbReference type="GO" id="GO:0000166">
    <property type="term" value="F:nucleotide binding"/>
    <property type="evidence" value="ECO:0007669"/>
    <property type="project" value="UniProtKB-KW"/>
</dbReference>
<dbReference type="InterPro" id="IPR013344">
    <property type="entry name" value="RNR_NrdJ/NrdZ"/>
</dbReference>
<evidence type="ECO:0000256" key="6">
    <source>
        <dbReference type="ARBA" id="ARBA00023002"/>
    </source>
</evidence>
<dbReference type="AlphaFoldDB" id="A0A424W7I4"/>
<evidence type="ECO:0000256" key="3">
    <source>
        <dbReference type="ARBA" id="ARBA00022628"/>
    </source>
</evidence>
<keyword evidence="4 10" id="KW-0237">DNA synthesis</keyword>
<feature type="domain" description="Ribonucleotide reductase large subunit C-terminal" evidence="11">
    <location>
        <begin position="86"/>
        <end position="556"/>
    </location>
</feature>
<dbReference type="Gene3D" id="3.20.70.20">
    <property type="match status" value="1"/>
</dbReference>
<proteinExistence type="inferred from homology"/>
<name>A0A424W7I4_ALCXX</name>
<dbReference type="InterPro" id="IPR000788">
    <property type="entry name" value="RNR_lg_C"/>
</dbReference>
<evidence type="ECO:0000256" key="4">
    <source>
        <dbReference type="ARBA" id="ARBA00022634"/>
    </source>
</evidence>
<dbReference type="PRINTS" id="PR01183">
    <property type="entry name" value="RIBORDTASEM1"/>
</dbReference>
<sequence length="587" mass="63143">MADRYAGPNEVSARQIYRRVARALSKAEPAEQRAAIAQVFLRNMTLGAIGAGRIMANAGRDIHATMVNCFVQPVGVGAPGLSFEAGLDEACKTLAMGGGVGYDFSALPPASADPKARDSMPGVCAAIDRYDAACAGLTFQGSRRGAQMAVLACNHPDILEFVRAKHGRTRWSTFNISVAVTDAFMTAVQQDEAWSLLHPALPDARSISLGAAKLACGLWRYGQVPARTLWRAIAGQAVHSSEPGILYIDTINRANNLRAVETLRATNPCGEQPLPDYGGCVLGPINLTRLVRHPFGLGGQPTVDLKRLGQMVRTQVRMLDNVIDLTEWPLPAQAAQAHSKRRIGIGVTGLADMLAMMKLRYDSEPGRSAARAVARCIRDHAYAASAALAAQRGPFPLYRPNDYLAADAIGSALPVAVRQAIAAHGLRNSHLVSFAPAGSVSLAFADGCSSGIEPAFDWAYRRRLQLRDDNTAEMVVENHAWRLWKHSQPPGSPIPEYFRKSADIAPADHLFMLAGMQPFVDAAISKTVPVPGNYRTEDAQELFMLAWRMGLKGLTVFRPDAHLAEVMTSSVNVSASECPTRSPDTCG</sequence>
<keyword evidence="5 10" id="KW-0547">Nucleotide-binding</keyword>
<dbReference type="EC" id="1.17.4.1" evidence="10"/>
<evidence type="ECO:0000256" key="2">
    <source>
        <dbReference type="ARBA" id="ARBA00007405"/>
    </source>
</evidence>
<keyword evidence="3 10" id="KW-0846">Cobalamin</keyword>
<evidence type="ECO:0000313" key="12">
    <source>
        <dbReference type="EMBL" id="RPJ89177.1"/>
    </source>
</evidence>
<protein>
    <recommendedName>
        <fullName evidence="10">Vitamin B12-dependent ribonucleotide reductase</fullName>
        <ecNumber evidence="10">1.17.4.1</ecNumber>
    </recommendedName>
</protein>
<keyword evidence="6 10" id="KW-0560">Oxidoreductase</keyword>
<dbReference type="PANTHER" id="PTHR43371">
    <property type="entry name" value="VITAMIN B12-DEPENDENT RIBONUCLEOTIDE REDUCTASE"/>
    <property type="match status" value="1"/>
</dbReference>
<evidence type="ECO:0000256" key="10">
    <source>
        <dbReference type="RuleBase" id="RU364064"/>
    </source>
</evidence>
<evidence type="ECO:0000313" key="13">
    <source>
        <dbReference type="Proteomes" id="UP000285324"/>
    </source>
</evidence>
<organism evidence="12 13">
    <name type="scientific">Alcaligenes xylosoxydans xylosoxydans</name>
    <name type="common">Achromobacter xylosoxidans</name>
    <dbReference type="NCBI Taxonomy" id="85698"/>
    <lineage>
        <taxon>Bacteria</taxon>
        <taxon>Pseudomonadati</taxon>
        <taxon>Pseudomonadota</taxon>
        <taxon>Betaproteobacteria</taxon>
        <taxon>Burkholderiales</taxon>
        <taxon>Alcaligenaceae</taxon>
        <taxon>Achromobacter</taxon>
    </lineage>
</organism>
<gene>
    <name evidence="12" type="ORF">DY367_23950</name>
</gene>
<dbReference type="GO" id="GO:0004748">
    <property type="term" value="F:ribonucleoside-diphosphate reductase activity, thioredoxin disulfide as acceptor"/>
    <property type="evidence" value="ECO:0007669"/>
    <property type="project" value="UniProtKB-EC"/>
</dbReference>
<evidence type="ECO:0000256" key="7">
    <source>
        <dbReference type="ARBA" id="ARBA00023157"/>
    </source>
</evidence>
<evidence type="ECO:0000259" key="11">
    <source>
        <dbReference type="Pfam" id="PF02867"/>
    </source>
</evidence>
<comment type="caution">
    <text evidence="12">The sequence shown here is derived from an EMBL/GenBank/DDBJ whole genome shotgun (WGS) entry which is preliminary data.</text>
</comment>
<dbReference type="OrthoDB" id="9762933at2"/>
<comment type="function">
    <text evidence="10">Catalyzes the reduction of ribonucleotides to deoxyribonucleotides. May function to provide a pool of deoxyribonucleotide precursors for DNA repair during oxygen limitation and/or for immediate growth after restoration of oxygen.</text>
</comment>
<dbReference type="NCBIfam" id="TIGR02504">
    <property type="entry name" value="NrdJ_Z"/>
    <property type="match status" value="1"/>
</dbReference>
<evidence type="ECO:0000256" key="1">
    <source>
        <dbReference type="ARBA" id="ARBA00001922"/>
    </source>
</evidence>
<dbReference type="Proteomes" id="UP000285324">
    <property type="component" value="Unassembled WGS sequence"/>
</dbReference>
<comment type="similarity">
    <text evidence="2 10">Belongs to the ribonucleoside diphosphate reductase class-2 family.</text>
</comment>
<dbReference type="PANTHER" id="PTHR43371:SF1">
    <property type="entry name" value="RIBONUCLEOSIDE-DIPHOSPHATE REDUCTASE"/>
    <property type="match status" value="1"/>
</dbReference>
<dbReference type="EMBL" id="QVXO01000046">
    <property type="protein sequence ID" value="RPJ89177.1"/>
    <property type="molecule type" value="Genomic_DNA"/>
</dbReference>
<dbReference type="GO" id="GO:0071897">
    <property type="term" value="P:DNA biosynthetic process"/>
    <property type="evidence" value="ECO:0007669"/>
    <property type="project" value="UniProtKB-KW"/>
</dbReference>
<evidence type="ECO:0000256" key="5">
    <source>
        <dbReference type="ARBA" id="ARBA00022741"/>
    </source>
</evidence>
<keyword evidence="8 10" id="KW-0170">Cobalt</keyword>
<dbReference type="GO" id="GO:0031419">
    <property type="term" value="F:cobalamin binding"/>
    <property type="evidence" value="ECO:0007669"/>
    <property type="project" value="UniProtKB-KW"/>
</dbReference>
<evidence type="ECO:0000256" key="8">
    <source>
        <dbReference type="ARBA" id="ARBA00023285"/>
    </source>
</evidence>
<dbReference type="RefSeq" id="WP_118933805.1">
    <property type="nucleotide sequence ID" value="NZ_CP061008.1"/>
</dbReference>
<comment type="catalytic activity">
    <reaction evidence="9 10">
        <text>a 2'-deoxyribonucleoside 5'-diphosphate + [thioredoxin]-disulfide + H2O = a ribonucleoside 5'-diphosphate + [thioredoxin]-dithiol</text>
        <dbReference type="Rhea" id="RHEA:23252"/>
        <dbReference type="Rhea" id="RHEA-COMP:10698"/>
        <dbReference type="Rhea" id="RHEA-COMP:10700"/>
        <dbReference type="ChEBI" id="CHEBI:15377"/>
        <dbReference type="ChEBI" id="CHEBI:29950"/>
        <dbReference type="ChEBI" id="CHEBI:50058"/>
        <dbReference type="ChEBI" id="CHEBI:57930"/>
        <dbReference type="ChEBI" id="CHEBI:73316"/>
        <dbReference type="EC" id="1.17.4.1"/>
    </reaction>
</comment>